<reference evidence="2" key="2">
    <citation type="submission" date="2020-09" db="EMBL/GenBank/DDBJ databases">
        <authorList>
            <person name="Sun Q."/>
            <person name="Ohkuma M."/>
        </authorList>
    </citation>
    <scope>NUCLEOTIDE SEQUENCE</scope>
    <source>
        <strain evidence="2">JCM 3091</strain>
    </source>
</reference>
<feature type="domain" description="HTH cro/C1-type" evidence="1">
    <location>
        <begin position="9"/>
        <end position="65"/>
    </location>
</feature>
<dbReference type="InterPro" id="IPR036366">
    <property type="entry name" value="PGBDSf"/>
</dbReference>
<dbReference type="SUPFAM" id="SSF47090">
    <property type="entry name" value="PGBD-like"/>
    <property type="match status" value="1"/>
</dbReference>
<evidence type="ECO:0000259" key="1">
    <source>
        <dbReference type="SMART" id="SM00530"/>
    </source>
</evidence>
<organism evidence="2 3">
    <name type="scientific">Pilimelia terevasa</name>
    <dbReference type="NCBI Taxonomy" id="53372"/>
    <lineage>
        <taxon>Bacteria</taxon>
        <taxon>Bacillati</taxon>
        <taxon>Actinomycetota</taxon>
        <taxon>Actinomycetes</taxon>
        <taxon>Micromonosporales</taxon>
        <taxon>Micromonosporaceae</taxon>
        <taxon>Pilimelia</taxon>
    </lineage>
</organism>
<proteinExistence type="predicted"/>
<sequence length="412" mass="41650">MPTDALATMLTDLKRRSGLSYDVIGRRTHISKSTIHRYCRGESVPPDFATVERIAALCGATSAERGRLYASWSSAATGAAAEPAGAGEAGSAAEAGALAGSGSGVRSASVARSGSVARSAGGIGSASVARSGAGAESGGAAGAGSVAGSGGVGEAGGVAFTASVSGVAGLGSRRVPPGRWRLRRRAALAAVAVLALAVAGFWWPHDSPRAQTRAPLLNGECTAPVALGQTNGCVSVLQGLLARAGAEIVVDGSFGPITQGKLTAFQFLADLPVTGVADVATRKALHAGVAPLRSWPRDQVEARIRAVFVEAPDEAVRVAECRSHLDAMSVTPGGDGTRNWGVFQLSDRLLAEIGGTPRQALDPEWNIQAAHRRYRTHGDFGDRSCDPVNGTVVRAAPAAAGRAAPTGPGRPS</sequence>
<accession>A0A8J3FEE5</accession>
<gene>
    <name evidence="2" type="ORF">GCM10010124_06350</name>
</gene>
<dbReference type="EMBL" id="BMQC01000002">
    <property type="protein sequence ID" value="GGK16482.1"/>
    <property type="molecule type" value="Genomic_DNA"/>
</dbReference>
<protein>
    <recommendedName>
        <fullName evidence="1">HTH cro/C1-type domain-containing protein</fullName>
    </recommendedName>
</protein>
<dbReference type="Gene3D" id="1.10.260.40">
    <property type="entry name" value="lambda repressor-like DNA-binding domains"/>
    <property type="match status" value="1"/>
</dbReference>
<name>A0A8J3FEE5_9ACTN</name>
<dbReference type="GO" id="GO:0003677">
    <property type="term" value="F:DNA binding"/>
    <property type="evidence" value="ECO:0007669"/>
    <property type="project" value="InterPro"/>
</dbReference>
<dbReference type="CDD" id="cd00093">
    <property type="entry name" value="HTH_XRE"/>
    <property type="match status" value="1"/>
</dbReference>
<dbReference type="InterPro" id="IPR001387">
    <property type="entry name" value="Cro/C1-type_HTH"/>
</dbReference>
<reference evidence="2" key="1">
    <citation type="journal article" date="2014" name="Int. J. Syst. Evol. Microbiol.">
        <title>Complete genome sequence of Corynebacterium casei LMG S-19264T (=DSM 44701T), isolated from a smear-ripened cheese.</title>
        <authorList>
            <consortium name="US DOE Joint Genome Institute (JGI-PGF)"/>
            <person name="Walter F."/>
            <person name="Albersmeier A."/>
            <person name="Kalinowski J."/>
            <person name="Ruckert C."/>
        </authorList>
    </citation>
    <scope>NUCLEOTIDE SEQUENCE</scope>
    <source>
        <strain evidence="2">JCM 3091</strain>
    </source>
</reference>
<dbReference type="InterPro" id="IPR036365">
    <property type="entry name" value="PGBD-like_sf"/>
</dbReference>
<dbReference type="InterPro" id="IPR002477">
    <property type="entry name" value="Peptidoglycan-bd-like"/>
</dbReference>
<dbReference type="Proteomes" id="UP000662200">
    <property type="component" value="Unassembled WGS sequence"/>
</dbReference>
<dbReference type="AlphaFoldDB" id="A0A8J3FEE5"/>
<dbReference type="RefSeq" id="WP_189112657.1">
    <property type="nucleotide sequence ID" value="NZ_BMQC01000002.1"/>
</dbReference>
<dbReference type="SMART" id="SM00530">
    <property type="entry name" value="HTH_XRE"/>
    <property type="match status" value="1"/>
</dbReference>
<dbReference type="SUPFAM" id="SSF47413">
    <property type="entry name" value="lambda repressor-like DNA-binding domains"/>
    <property type="match status" value="1"/>
</dbReference>
<comment type="caution">
    <text evidence="2">The sequence shown here is derived from an EMBL/GenBank/DDBJ whole genome shotgun (WGS) entry which is preliminary data.</text>
</comment>
<dbReference type="Pfam" id="PF01471">
    <property type="entry name" value="PG_binding_1"/>
    <property type="match status" value="1"/>
</dbReference>
<evidence type="ECO:0000313" key="2">
    <source>
        <dbReference type="EMBL" id="GGK16482.1"/>
    </source>
</evidence>
<dbReference type="SUPFAM" id="SSF53955">
    <property type="entry name" value="Lysozyme-like"/>
    <property type="match status" value="1"/>
</dbReference>
<keyword evidence="3" id="KW-1185">Reference proteome</keyword>
<dbReference type="InterPro" id="IPR023346">
    <property type="entry name" value="Lysozyme-like_dom_sf"/>
</dbReference>
<dbReference type="Pfam" id="PF13560">
    <property type="entry name" value="HTH_31"/>
    <property type="match status" value="1"/>
</dbReference>
<evidence type="ECO:0000313" key="3">
    <source>
        <dbReference type="Proteomes" id="UP000662200"/>
    </source>
</evidence>
<dbReference type="InterPro" id="IPR010982">
    <property type="entry name" value="Lambda_DNA-bd_dom_sf"/>
</dbReference>
<dbReference type="Gene3D" id="1.10.101.10">
    <property type="entry name" value="PGBD-like superfamily/PGBD"/>
    <property type="match status" value="1"/>
</dbReference>